<keyword evidence="3 6" id="KW-1133">Transmembrane helix</keyword>
<evidence type="ECO:0000313" key="8">
    <source>
        <dbReference type="Proteomes" id="UP000534001"/>
    </source>
</evidence>
<dbReference type="InterPro" id="IPR000292">
    <property type="entry name" value="For/NO2_transpt"/>
</dbReference>
<comment type="subcellular location">
    <subcellularLocation>
        <location evidence="1">Membrane</location>
        <topology evidence="1">Multi-pass membrane protein</topology>
    </subcellularLocation>
</comment>
<feature type="transmembrane region" description="Helical" evidence="6">
    <location>
        <begin position="152"/>
        <end position="172"/>
    </location>
</feature>
<evidence type="ECO:0000313" key="7">
    <source>
        <dbReference type="EMBL" id="CAD2070948.1"/>
    </source>
</evidence>
<dbReference type="GO" id="GO:0015499">
    <property type="term" value="F:formate transmembrane transporter activity"/>
    <property type="evidence" value="ECO:0007669"/>
    <property type="project" value="TreeGrafter"/>
</dbReference>
<accession>A0A6V7R1K8</accession>
<dbReference type="PANTHER" id="PTHR30520:SF8">
    <property type="entry name" value="NITRITE TRANSPORTER NIRC"/>
    <property type="match status" value="1"/>
</dbReference>
<feature type="transmembrane region" description="Helical" evidence="6">
    <location>
        <begin position="107"/>
        <end position="132"/>
    </location>
</feature>
<evidence type="ECO:0000256" key="6">
    <source>
        <dbReference type="SAM" id="Phobius"/>
    </source>
</evidence>
<dbReference type="Proteomes" id="UP000534001">
    <property type="component" value="Unassembled WGS sequence"/>
</dbReference>
<dbReference type="EMBL" id="CAJEWA010000004">
    <property type="protein sequence ID" value="CAD2070948.1"/>
    <property type="molecule type" value="Genomic_DNA"/>
</dbReference>
<feature type="transmembrane region" description="Helical" evidence="6">
    <location>
        <begin position="184"/>
        <end position="214"/>
    </location>
</feature>
<proteinExistence type="inferred from homology"/>
<dbReference type="GO" id="GO:0005886">
    <property type="term" value="C:plasma membrane"/>
    <property type="evidence" value="ECO:0007669"/>
    <property type="project" value="TreeGrafter"/>
</dbReference>
<protein>
    <submittedName>
        <fullName evidence="7">Nitrite transporter NirC</fullName>
    </submittedName>
</protein>
<dbReference type="PROSITE" id="PS01006">
    <property type="entry name" value="FORMATE_NITRITE_TP_2"/>
    <property type="match status" value="1"/>
</dbReference>
<dbReference type="InterPro" id="IPR023271">
    <property type="entry name" value="Aquaporin-like"/>
</dbReference>
<dbReference type="PANTHER" id="PTHR30520">
    <property type="entry name" value="FORMATE TRANSPORTER-RELATED"/>
    <property type="match status" value="1"/>
</dbReference>
<feature type="transmembrane region" description="Helical" evidence="6">
    <location>
        <begin position="226"/>
        <end position="252"/>
    </location>
</feature>
<feature type="transmembrane region" description="Helical" evidence="6">
    <location>
        <begin position="27"/>
        <end position="48"/>
    </location>
</feature>
<comment type="similarity">
    <text evidence="5">Belongs to the FNT transporter (TC 1.A.16) family.</text>
</comment>
<keyword evidence="2 6" id="KW-0812">Transmembrane</keyword>
<dbReference type="RefSeq" id="WP_184283603.1">
    <property type="nucleotide sequence ID" value="NZ_BMCO01000002.1"/>
</dbReference>
<evidence type="ECO:0000256" key="2">
    <source>
        <dbReference type="ARBA" id="ARBA00022692"/>
    </source>
</evidence>
<evidence type="ECO:0000256" key="1">
    <source>
        <dbReference type="ARBA" id="ARBA00004141"/>
    </source>
</evidence>
<keyword evidence="4 6" id="KW-0472">Membrane</keyword>
<gene>
    <name evidence="7" type="primary">nirC</name>
    <name evidence="7" type="ORF">JEOCOQ751_00084</name>
</gene>
<evidence type="ECO:0000256" key="5">
    <source>
        <dbReference type="ARBA" id="ARBA00049660"/>
    </source>
</evidence>
<dbReference type="AlphaFoldDB" id="A0A6V7R1K8"/>
<comment type="caution">
    <text evidence="7">The sequence shown here is derived from an EMBL/GenBank/DDBJ whole genome shotgun (WGS) entry which is preliminary data.</text>
</comment>
<dbReference type="Gene3D" id="1.20.1080.10">
    <property type="entry name" value="Glycerol uptake facilitator protein"/>
    <property type="match status" value="1"/>
</dbReference>
<name>A0A6V7R1K8_9STAP</name>
<evidence type="ECO:0000256" key="3">
    <source>
        <dbReference type="ARBA" id="ARBA00022989"/>
    </source>
</evidence>
<reference evidence="7 8" key="1">
    <citation type="submission" date="2020-07" db="EMBL/GenBank/DDBJ databases">
        <authorList>
            <person name="Criscuolo A."/>
        </authorList>
    </citation>
    <scope>NUCLEOTIDE SEQUENCE [LARGE SCALE GENOMIC DNA]</scope>
    <source>
        <strain evidence="7">CIP111751</strain>
    </source>
</reference>
<sequence>MYRETIKTMSISARNKLNYYEESHMKFLVSSMLAGAYIGVGCIVLFFMGGPLFAVDSPFVNLITGITFGVALAIVIWAGSDLFTGNVMIFAFGALTKTITWKQTTVLLIWCYIGNLIGALAFSYFVYLSGIFPEINVDSYTVFTAAGKMSDGFIPLLFQGILCNWLVCLAIWTSTRATNEMAKLSLIFVLIFAFVAVGFEHSIANMVIMAIALLHSSVDTVTVGGFIYNLIPVTIGNIIGGGIFVACIYYYLNGGYKEKI</sequence>
<dbReference type="Pfam" id="PF01226">
    <property type="entry name" value="Form_Nir_trans"/>
    <property type="match status" value="1"/>
</dbReference>
<organism evidence="7 8">
    <name type="scientific">Jeotgalicoccus coquinae</name>
    <dbReference type="NCBI Taxonomy" id="709509"/>
    <lineage>
        <taxon>Bacteria</taxon>
        <taxon>Bacillati</taxon>
        <taxon>Bacillota</taxon>
        <taxon>Bacilli</taxon>
        <taxon>Bacillales</taxon>
        <taxon>Staphylococcaceae</taxon>
        <taxon>Jeotgalicoccus</taxon>
    </lineage>
</organism>
<dbReference type="InterPro" id="IPR024002">
    <property type="entry name" value="For/NO2_transpt_CS"/>
</dbReference>
<evidence type="ECO:0000256" key="4">
    <source>
        <dbReference type="ARBA" id="ARBA00023136"/>
    </source>
</evidence>